<accession>A0A183U2F3</accession>
<evidence type="ECO:0000313" key="3">
    <source>
        <dbReference type="Proteomes" id="UP000050794"/>
    </source>
</evidence>
<protein>
    <submittedName>
        <fullName evidence="4">Kinesin motor domain-containing protein</fullName>
    </submittedName>
</protein>
<sequence length="194" mass="22128">MKQAICPGILEQATETTIKESIPLERYAPQSDFYTPKNQKNEQFQSSNPDPQNSKRLIQITLVRRRSLDITHSSDQEGLELLRRVLVYNPGDRLYGPAFLADPYFDELFDPRTTRNGKILDTVTPQDKEDALNGDEGDSGSVSLHASETFNSNWGRRHVSRKMSKIRETKRGIVDVVFEQRTDLMLVGEQLTQS</sequence>
<evidence type="ECO:0000256" key="1">
    <source>
        <dbReference type="SAM" id="MobiDB-lite"/>
    </source>
</evidence>
<gene>
    <name evidence="2" type="ORF">TCNE_LOCUS2673</name>
</gene>
<reference evidence="4" key="1">
    <citation type="submission" date="2016-06" db="UniProtKB">
        <authorList>
            <consortium name="WormBaseParasite"/>
        </authorList>
    </citation>
    <scope>IDENTIFICATION</scope>
</reference>
<organism evidence="3 4">
    <name type="scientific">Toxocara canis</name>
    <name type="common">Canine roundworm</name>
    <dbReference type="NCBI Taxonomy" id="6265"/>
    <lineage>
        <taxon>Eukaryota</taxon>
        <taxon>Metazoa</taxon>
        <taxon>Ecdysozoa</taxon>
        <taxon>Nematoda</taxon>
        <taxon>Chromadorea</taxon>
        <taxon>Rhabditida</taxon>
        <taxon>Spirurina</taxon>
        <taxon>Ascaridomorpha</taxon>
        <taxon>Ascaridoidea</taxon>
        <taxon>Toxocaridae</taxon>
        <taxon>Toxocara</taxon>
    </lineage>
</organism>
<name>A0A183U2F3_TOXCA</name>
<reference evidence="2 3" key="2">
    <citation type="submission" date="2018-11" db="EMBL/GenBank/DDBJ databases">
        <authorList>
            <consortium name="Pathogen Informatics"/>
        </authorList>
    </citation>
    <scope>NUCLEOTIDE SEQUENCE [LARGE SCALE GENOMIC DNA]</scope>
</reference>
<feature type="region of interest" description="Disordered" evidence="1">
    <location>
        <begin position="31"/>
        <end position="54"/>
    </location>
</feature>
<evidence type="ECO:0000313" key="2">
    <source>
        <dbReference type="EMBL" id="VDM28390.1"/>
    </source>
</evidence>
<dbReference type="EMBL" id="UYWY01002844">
    <property type="protein sequence ID" value="VDM28390.1"/>
    <property type="molecule type" value="Genomic_DNA"/>
</dbReference>
<feature type="region of interest" description="Disordered" evidence="1">
    <location>
        <begin position="123"/>
        <end position="144"/>
    </location>
</feature>
<keyword evidence="3" id="KW-1185">Reference proteome</keyword>
<dbReference type="Proteomes" id="UP000050794">
    <property type="component" value="Unassembled WGS sequence"/>
</dbReference>
<dbReference type="WBParaSite" id="TCNE_0000267301-mRNA-1">
    <property type="protein sequence ID" value="TCNE_0000267301-mRNA-1"/>
    <property type="gene ID" value="TCNE_0000267301"/>
</dbReference>
<feature type="compositionally biased region" description="Polar residues" evidence="1">
    <location>
        <begin position="32"/>
        <end position="54"/>
    </location>
</feature>
<proteinExistence type="predicted"/>
<dbReference type="AlphaFoldDB" id="A0A183U2F3"/>
<evidence type="ECO:0000313" key="4">
    <source>
        <dbReference type="WBParaSite" id="TCNE_0000267301-mRNA-1"/>
    </source>
</evidence>